<protein>
    <submittedName>
        <fullName evidence="2">Hypp539 protein</fullName>
    </submittedName>
</protein>
<keyword evidence="3" id="KW-1185">Reference proteome</keyword>
<name>A0A8J9VB65_BRALA</name>
<evidence type="ECO:0000313" key="3">
    <source>
        <dbReference type="Proteomes" id="UP000838412"/>
    </source>
</evidence>
<reference evidence="2" key="1">
    <citation type="submission" date="2022-01" db="EMBL/GenBank/DDBJ databases">
        <authorList>
            <person name="Braso-Vives M."/>
        </authorList>
    </citation>
    <scope>NUCLEOTIDE SEQUENCE</scope>
</reference>
<accession>A0A8J9VB65</accession>
<gene>
    <name evidence="2" type="primary">Hypp539</name>
    <name evidence="2" type="ORF">BLAG_LOCUS1856</name>
</gene>
<dbReference type="AlphaFoldDB" id="A0A8J9VB65"/>
<organism evidence="2 3">
    <name type="scientific">Branchiostoma lanceolatum</name>
    <name type="common">Common lancelet</name>
    <name type="synonym">Amphioxus lanceolatum</name>
    <dbReference type="NCBI Taxonomy" id="7740"/>
    <lineage>
        <taxon>Eukaryota</taxon>
        <taxon>Metazoa</taxon>
        <taxon>Chordata</taxon>
        <taxon>Cephalochordata</taxon>
        <taxon>Leptocardii</taxon>
        <taxon>Amphioxiformes</taxon>
        <taxon>Branchiostomatidae</taxon>
        <taxon>Branchiostoma</taxon>
    </lineage>
</organism>
<feature type="region of interest" description="Disordered" evidence="1">
    <location>
        <begin position="1"/>
        <end position="49"/>
    </location>
</feature>
<dbReference type="Proteomes" id="UP000838412">
    <property type="component" value="Chromosome 1"/>
</dbReference>
<proteinExistence type="predicted"/>
<dbReference type="OrthoDB" id="10215647at2759"/>
<dbReference type="EMBL" id="OV696686">
    <property type="protein sequence ID" value="CAH1232945.1"/>
    <property type="molecule type" value="Genomic_DNA"/>
</dbReference>
<evidence type="ECO:0000256" key="1">
    <source>
        <dbReference type="SAM" id="MobiDB-lite"/>
    </source>
</evidence>
<evidence type="ECO:0000313" key="2">
    <source>
        <dbReference type="EMBL" id="CAH1232945.1"/>
    </source>
</evidence>
<sequence>MYAHNSRQTSQTGPGGTSTPGKTDDNTYNQIDEDDVYVPTGHDYSQINDEDINGSFEQVTHNENHDDNENSSTFYAATSANVELPTAENVAANTTVYQTTAETAVSVHREMERLDKDTKFVDQDDTAYEATEGCEVWRIGGAVAGCLAQNPEVLGSNPGSPDLSR</sequence>